<protein>
    <submittedName>
        <fullName evidence="4">Nitroreductase family protein</fullName>
    </submittedName>
</protein>
<dbReference type="PANTHER" id="PTHR43673:SF10">
    <property type="entry name" value="NADH DEHYDROGENASE_NAD(P)H NITROREDUCTASE XCC3605-RELATED"/>
    <property type="match status" value="1"/>
</dbReference>
<feature type="domain" description="Nitroreductase" evidence="3">
    <location>
        <begin position="14"/>
        <end position="221"/>
    </location>
</feature>
<reference evidence="4 5" key="1">
    <citation type="journal article" date="2020" name="Syst. Appl. Microbiol.">
        <title>Arthrospiribacter ruber gen. nov., sp. nov., a novel bacterium isolated from Arthrospira cultures.</title>
        <authorList>
            <person name="Waleron M."/>
            <person name="Misztak A."/>
            <person name="Waleron M.M."/>
            <person name="Furmaniak M."/>
            <person name="Mrozik A."/>
            <person name="Waleron K."/>
        </authorList>
    </citation>
    <scope>NUCLEOTIDE SEQUENCE [LARGE SCALE GENOMIC DNA]</scope>
    <source>
        <strain evidence="4 5">DPMB0001</strain>
    </source>
</reference>
<keyword evidence="2" id="KW-0560">Oxidoreductase</keyword>
<organism evidence="4 5">
    <name type="scientific">Arthrospiribacter ruber</name>
    <dbReference type="NCBI Taxonomy" id="2487934"/>
    <lineage>
        <taxon>Bacteria</taxon>
        <taxon>Pseudomonadati</taxon>
        <taxon>Bacteroidota</taxon>
        <taxon>Cytophagia</taxon>
        <taxon>Cytophagales</taxon>
        <taxon>Cyclobacteriaceae</taxon>
        <taxon>Arthrospiribacter</taxon>
    </lineage>
</organism>
<dbReference type="EMBL" id="RPHB01000011">
    <property type="protein sequence ID" value="MBW3470025.1"/>
    <property type="molecule type" value="Genomic_DNA"/>
</dbReference>
<proteinExistence type="inferred from homology"/>
<comment type="caution">
    <text evidence="4">The sequence shown here is derived from an EMBL/GenBank/DDBJ whole genome shotgun (WGS) entry which is preliminary data.</text>
</comment>
<name>A0A951IZI3_9BACT</name>
<evidence type="ECO:0000256" key="1">
    <source>
        <dbReference type="ARBA" id="ARBA00007118"/>
    </source>
</evidence>
<dbReference type="Proteomes" id="UP000727490">
    <property type="component" value="Unassembled WGS sequence"/>
</dbReference>
<accession>A0A951IZI3</accession>
<evidence type="ECO:0000313" key="5">
    <source>
        <dbReference type="Proteomes" id="UP000727490"/>
    </source>
</evidence>
<evidence type="ECO:0000256" key="2">
    <source>
        <dbReference type="ARBA" id="ARBA00023002"/>
    </source>
</evidence>
<dbReference type="RefSeq" id="WP_219293559.1">
    <property type="nucleotide sequence ID" value="NZ_RPHB01000011.1"/>
</dbReference>
<evidence type="ECO:0000259" key="3">
    <source>
        <dbReference type="Pfam" id="PF00881"/>
    </source>
</evidence>
<comment type="similarity">
    <text evidence="1">Belongs to the nitroreductase family.</text>
</comment>
<dbReference type="InterPro" id="IPR029479">
    <property type="entry name" value="Nitroreductase"/>
</dbReference>
<dbReference type="AlphaFoldDB" id="A0A951IZI3"/>
<sequence>MKDFIQETGFFDVVKARRSVRIFDQNGDFDHDVVRSCLELSTLAPNSSNLQLWEFYRVPEYSNLKNKLAEICMRQKAAKTARELVVVVARRDKWKKTTQANYDKVKESYNGSNAKKQKQVLAYYGKLIPRLYAKYPFWSGTKQLIAWVVGLSRPMVREVSETDVRISVHKSVALSAMTFMYAMKSKGYDTCPLEGFDSKRVIKLLDLPASAEISMIIACGKGLPEGIYGERFRVPSEEVIFEK</sequence>
<dbReference type="Pfam" id="PF00881">
    <property type="entry name" value="Nitroreductase"/>
    <property type="match status" value="1"/>
</dbReference>
<gene>
    <name evidence="4" type="ORF">EGN73_19720</name>
</gene>
<evidence type="ECO:0000313" key="4">
    <source>
        <dbReference type="EMBL" id="MBW3470025.1"/>
    </source>
</evidence>
<keyword evidence="5" id="KW-1185">Reference proteome</keyword>
<dbReference type="PANTHER" id="PTHR43673">
    <property type="entry name" value="NAD(P)H NITROREDUCTASE YDGI-RELATED"/>
    <property type="match status" value="1"/>
</dbReference>
<dbReference type="GO" id="GO:0016491">
    <property type="term" value="F:oxidoreductase activity"/>
    <property type="evidence" value="ECO:0007669"/>
    <property type="project" value="UniProtKB-KW"/>
</dbReference>